<keyword evidence="2" id="KW-1185">Reference proteome</keyword>
<dbReference type="GeneID" id="27347837"/>
<gene>
    <name evidence="1" type="ORF">PV07_08643</name>
</gene>
<dbReference type="HOGENOM" id="CLU_2320124_0_0_1"/>
<sequence>MAVHAAPRVKQEAWADAGTANGAIDAGAGWDATQLLVNNLGKPSALFDFLNPDVVKIDENTDLTNEEASAKIAKLTEDIMPRVKREAGMAGCQEDKRRK</sequence>
<dbReference type="Proteomes" id="UP000054466">
    <property type="component" value="Unassembled WGS sequence"/>
</dbReference>
<evidence type="ECO:0000313" key="1">
    <source>
        <dbReference type="EMBL" id="KIW25477.1"/>
    </source>
</evidence>
<dbReference type="EMBL" id="KN847044">
    <property type="protein sequence ID" value="KIW25477.1"/>
    <property type="molecule type" value="Genomic_DNA"/>
</dbReference>
<organism evidence="1 2">
    <name type="scientific">Cladophialophora immunda</name>
    <dbReference type="NCBI Taxonomy" id="569365"/>
    <lineage>
        <taxon>Eukaryota</taxon>
        <taxon>Fungi</taxon>
        <taxon>Dikarya</taxon>
        <taxon>Ascomycota</taxon>
        <taxon>Pezizomycotina</taxon>
        <taxon>Eurotiomycetes</taxon>
        <taxon>Chaetothyriomycetidae</taxon>
        <taxon>Chaetothyriales</taxon>
        <taxon>Herpotrichiellaceae</taxon>
        <taxon>Cladophialophora</taxon>
    </lineage>
</organism>
<dbReference type="STRING" id="569365.A0A0D2AKJ1"/>
<reference evidence="1 2" key="1">
    <citation type="submission" date="2015-01" db="EMBL/GenBank/DDBJ databases">
        <title>The Genome Sequence of Cladophialophora immunda CBS83496.</title>
        <authorList>
            <consortium name="The Broad Institute Genomics Platform"/>
            <person name="Cuomo C."/>
            <person name="de Hoog S."/>
            <person name="Gorbushina A."/>
            <person name="Stielow B."/>
            <person name="Teixiera M."/>
            <person name="Abouelleil A."/>
            <person name="Chapman S.B."/>
            <person name="Priest M."/>
            <person name="Young S.K."/>
            <person name="Wortman J."/>
            <person name="Nusbaum C."/>
            <person name="Birren B."/>
        </authorList>
    </citation>
    <scope>NUCLEOTIDE SEQUENCE [LARGE SCALE GENOMIC DNA]</scope>
    <source>
        <strain evidence="1 2">CBS 83496</strain>
    </source>
</reference>
<name>A0A0D2AKJ1_9EURO</name>
<accession>A0A0D2AKJ1</accession>
<dbReference type="RefSeq" id="XP_016245693.1">
    <property type="nucleotide sequence ID" value="XM_016395837.1"/>
</dbReference>
<protein>
    <submittedName>
        <fullName evidence="1">Uncharacterized protein</fullName>
    </submittedName>
</protein>
<proteinExistence type="predicted"/>
<evidence type="ECO:0000313" key="2">
    <source>
        <dbReference type="Proteomes" id="UP000054466"/>
    </source>
</evidence>
<dbReference type="AlphaFoldDB" id="A0A0D2AKJ1"/>
<dbReference type="VEuPathDB" id="FungiDB:PV07_08643"/>